<dbReference type="Proteomes" id="UP000321393">
    <property type="component" value="Unassembled WGS sequence"/>
</dbReference>
<feature type="region of interest" description="Disordered" evidence="1">
    <location>
        <begin position="82"/>
        <end position="109"/>
    </location>
</feature>
<comment type="caution">
    <text evidence="2">The sequence shown here is derived from an EMBL/GenBank/DDBJ whole genome shotgun (WGS) entry which is preliminary data.</text>
</comment>
<dbReference type="AlphaFoldDB" id="A0A5A7T4G8"/>
<gene>
    <name evidence="2" type="ORF">E6C27_scaffold270G001100</name>
</gene>
<evidence type="ECO:0000313" key="3">
    <source>
        <dbReference type="Proteomes" id="UP000321393"/>
    </source>
</evidence>
<protein>
    <submittedName>
        <fullName evidence="2">Protein MNN4-like</fullName>
    </submittedName>
</protein>
<evidence type="ECO:0000313" key="2">
    <source>
        <dbReference type="EMBL" id="KAA0038260.1"/>
    </source>
</evidence>
<sequence length="129" mass="15268">MEEKKEVKLRERKGLLNKIEKVLLSLKKGKARKTPSEELVEEFERKLDNLSHLEDEMVNSSKKKKKVTIKKSVLKEQFVKRREEKEKKKGPLSEVTLEEEEDLKGEKNEPFCGNTISKYFKIENELFPF</sequence>
<accession>A0A5A7T4G8</accession>
<organism evidence="2 3">
    <name type="scientific">Cucumis melo var. makuwa</name>
    <name type="common">Oriental melon</name>
    <dbReference type="NCBI Taxonomy" id="1194695"/>
    <lineage>
        <taxon>Eukaryota</taxon>
        <taxon>Viridiplantae</taxon>
        <taxon>Streptophyta</taxon>
        <taxon>Embryophyta</taxon>
        <taxon>Tracheophyta</taxon>
        <taxon>Spermatophyta</taxon>
        <taxon>Magnoliopsida</taxon>
        <taxon>eudicotyledons</taxon>
        <taxon>Gunneridae</taxon>
        <taxon>Pentapetalae</taxon>
        <taxon>rosids</taxon>
        <taxon>fabids</taxon>
        <taxon>Cucurbitales</taxon>
        <taxon>Cucurbitaceae</taxon>
        <taxon>Benincaseae</taxon>
        <taxon>Cucumis</taxon>
    </lineage>
</organism>
<proteinExistence type="predicted"/>
<name>A0A5A7T4G8_CUCMM</name>
<evidence type="ECO:0000256" key="1">
    <source>
        <dbReference type="SAM" id="MobiDB-lite"/>
    </source>
</evidence>
<feature type="compositionally biased region" description="Basic and acidic residues" evidence="1">
    <location>
        <begin position="82"/>
        <end position="91"/>
    </location>
</feature>
<dbReference type="EMBL" id="SSTE01018746">
    <property type="protein sequence ID" value="KAA0038260.1"/>
    <property type="molecule type" value="Genomic_DNA"/>
</dbReference>
<reference evidence="2 3" key="1">
    <citation type="submission" date="2019-08" db="EMBL/GenBank/DDBJ databases">
        <title>Draft genome sequences of two oriental melons (Cucumis melo L. var makuwa).</title>
        <authorList>
            <person name="Kwon S.-Y."/>
        </authorList>
    </citation>
    <scope>NUCLEOTIDE SEQUENCE [LARGE SCALE GENOMIC DNA]</scope>
    <source>
        <strain evidence="3">cv. SW 3</strain>
        <tissue evidence="2">Leaf</tissue>
    </source>
</reference>